<gene>
    <name evidence="3" type="ORF">C9374_009273</name>
</gene>
<dbReference type="Proteomes" id="UP000816034">
    <property type="component" value="Unassembled WGS sequence"/>
</dbReference>
<dbReference type="GeneID" id="68101727"/>
<feature type="transmembrane region" description="Helical" evidence="2">
    <location>
        <begin position="146"/>
        <end position="174"/>
    </location>
</feature>
<sequence length="274" mass="30830">MTLIQQNTDYDPNHPNINNSTTYENQIDSNMVQYQMTTDPKEQQQQPPTEYQMPMQLPPPQQVYLVMPNNTPYEVPQSTLQPQTVQYVYTTTASANAGSMANVEPIPQGLMNTSVQVVSSPTTENAGLLNQDTDGNYVMKAGCNEFAWITGVVGCIFLILFPFLGLPFLLLAIFQRNSDYVFDDKSKEMVIHLYGAFIPFGCLDREERIPYHSISDIVIQEDWSIRVNGQPSAKIFALLKNGSSVQMTKGYTARAVASSRARKIKELLRERLTV</sequence>
<evidence type="ECO:0000313" key="4">
    <source>
        <dbReference type="Proteomes" id="UP000816034"/>
    </source>
</evidence>
<evidence type="ECO:0000313" key="3">
    <source>
        <dbReference type="EMBL" id="KAG2377362.1"/>
    </source>
</evidence>
<evidence type="ECO:0000256" key="1">
    <source>
        <dbReference type="SAM" id="MobiDB-lite"/>
    </source>
</evidence>
<keyword evidence="2" id="KW-1133">Transmembrane helix</keyword>
<keyword evidence="4" id="KW-1185">Reference proteome</keyword>
<feature type="region of interest" description="Disordered" evidence="1">
    <location>
        <begin position="1"/>
        <end position="22"/>
    </location>
</feature>
<dbReference type="AlphaFoldDB" id="A0AA88GDD3"/>
<comment type="caution">
    <text evidence="3">The sequence shown here is derived from an EMBL/GenBank/DDBJ whole genome shotgun (WGS) entry which is preliminary data.</text>
</comment>
<dbReference type="EMBL" id="PYSW02000038">
    <property type="protein sequence ID" value="KAG2377362.1"/>
    <property type="molecule type" value="Genomic_DNA"/>
</dbReference>
<evidence type="ECO:0008006" key="5">
    <source>
        <dbReference type="Google" id="ProtNLM"/>
    </source>
</evidence>
<reference evidence="3 4" key="1">
    <citation type="journal article" date="2018" name="BMC Genomics">
        <title>The genome of Naegleria lovaniensis, the basis for a comparative approach to unravel pathogenicity factors of the human pathogenic amoeba N. fowleri.</title>
        <authorList>
            <person name="Liechti N."/>
            <person name="Schurch N."/>
            <person name="Bruggmann R."/>
            <person name="Wittwer M."/>
        </authorList>
    </citation>
    <scope>NUCLEOTIDE SEQUENCE [LARGE SCALE GENOMIC DNA]</scope>
    <source>
        <strain evidence="3 4">ATCC 30569</strain>
    </source>
</reference>
<proteinExistence type="predicted"/>
<evidence type="ECO:0000256" key="2">
    <source>
        <dbReference type="SAM" id="Phobius"/>
    </source>
</evidence>
<keyword evidence="2" id="KW-0472">Membrane</keyword>
<keyword evidence="2" id="KW-0812">Transmembrane</keyword>
<name>A0AA88GDD3_NAELO</name>
<protein>
    <recommendedName>
        <fullName evidence="5">Transmembrane protein</fullName>
    </recommendedName>
</protein>
<dbReference type="RefSeq" id="XP_044544624.1">
    <property type="nucleotide sequence ID" value="XM_044699442.1"/>
</dbReference>
<accession>A0AA88GDD3</accession>
<organism evidence="3 4">
    <name type="scientific">Naegleria lovaniensis</name>
    <name type="common">Amoeba</name>
    <dbReference type="NCBI Taxonomy" id="51637"/>
    <lineage>
        <taxon>Eukaryota</taxon>
        <taxon>Discoba</taxon>
        <taxon>Heterolobosea</taxon>
        <taxon>Tetramitia</taxon>
        <taxon>Eutetramitia</taxon>
        <taxon>Vahlkampfiidae</taxon>
        <taxon>Naegleria</taxon>
    </lineage>
</organism>